<reference evidence="1" key="1">
    <citation type="submission" date="2022-01" db="EMBL/GenBank/DDBJ databases">
        <title>Comparative genomics reveals a dynamic genome evolution in the ectomycorrhizal milk-cap (Lactarius) mushrooms.</title>
        <authorList>
            <consortium name="DOE Joint Genome Institute"/>
            <person name="Lebreton A."/>
            <person name="Tang N."/>
            <person name="Kuo A."/>
            <person name="LaButti K."/>
            <person name="Drula E."/>
            <person name="Barry K."/>
            <person name="Clum A."/>
            <person name="Lipzen A."/>
            <person name="Mousain D."/>
            <person name="Ng V."/>
            <person name="Wang R."/>
            <person name="Wang X."/>
            <person name="Dai Y."/>
            <person name="Henrissat B."/>
            <person name="Grigoriev I.V."/>
            <person name="Guerin-Laguette A."/>
            <person name="Yu F."/>
            <person name="Martin F.M."/>
        </authorList>
    </citation>
    <scope>NUCLEOTIDE SEQUENCE</scope>
    <source>
        <strain evidence="1">QP</strain>
    </source>
</reference>
<dbReference type="AlphaFoldDB" id="A0AAD4L933"/>
<accession>A0AAD4L933</accession>
<comment type="caution">
    <text evidence="1">The sequence shown here is derived from an EMBL/GenBank/DDBJ whole genome shotgun (WGS) entry which is preliminary data.</text>
</comment>
<keyword evidence="2" id="KW-1185">Reference proteome</keyword>
<dbReference type="Proteomes" id="UP001201163">
    <property type="component" value="Unassembled WGS sequence"/>
</dbReference>
<evidence type="ECO:0000313" key="1">
    <source>
        <dbReference type="EMBL" id="KAH8985101.1"/>
    </source>
</evidence>
<proteinExistence type="predicted"/>
<dbReference type="EMBL" id="JAKELL010000068">
    <property type="protein sequence ID" value="KAH8985101.1"/>
    <property type="molecule type" value="Genomic_DNA"/>
</dbReference>
<name>A0AAD4L933_9AGAM</name>
<sequence length="159" mass="17744">MLGIVTLFLNFHEAAYHYITVHSDRCEVNELSLSHRIFVGTVPHTLRLADLLALSHHWRDGPHCEACGWTSLRERFSSWTSARRGSAPGHRGTFPCALLPERNGRAGTTAAPALEGIERLNTTLFARVAGLTAFDRLGWVDEDEKADLRDRDGFPMCTT</sequence>
<gene>
    <name evidence="1" type="ORF">EDB92DRAFT_2105729</name>
</gene>
<protein>
    <submittedName>
        <fullName evidence="1">Uncharacterized protein</fullName>
    </submittedName>
</protein>
<organism evidence="1 2">
    <name type="scientific">Lactarius akahatsu</name>
    <dbReference type="NCBI Taxonomy" id="416441"/>
    <lineage>
        <taxon>Eukaryota</taxon>
        <taxon>Fungi</taxon>
        <taxon>Dikarya</taxon>
        <taxon>Basidiomycota</taxon>
        <taxon>Agaricomycotina</taxon>
        <taxon>Agaricomycetes</taxon>
        <taxon>Russulales</taxon>
        <taxon>Russulaceae</taxon>
        <taxon>Lactarius</taxon>
    </lineage>
</organism>
<evidence type="ECO:0000313" key="2">
    <source>
        <dbReference type="Proteomes" id="UP001201163"/>
    </source>
</evidence>